<protein>
    <submittedName>
        <fullName evidence="1">Uncharacterized protein</fullName>
    </submittedName>
</protein>
<sequence length="93" mass="10698">MVRNGDRRSKNHLYEKGQAGADVLRPATSPFFSLCRSVIFFLFLRGVGHVTVLHIACFFPPIRGLERTRTLFPTNQMSRTEGGFFAPYWTQYL</sequence>
<proteinExistence type="predicted"/>
<name>A0A0E9X9F1_ANGAN</name>
<evidence type="ECO:0000313" key="1">
    <source>
        <dbReference type="EMBL" id="JAH98480.1"/>
    </source>
</evidence>
<reference evidence="1" key="1">
    <citation type="submission" date="2014-11" db="EMBL/GenBank/DDBJ databases">
        <authorList>
            <person name="Amaro Gonzalez C."/>
        </authorList>
    </citation>
    <scope>NUCLEOTIDE SEQUENCE</scope>
</reference>
<accession>A0A0E9X9F1</accession>
<dbReference type="AlphaFoldDB" id="A0A0E9X9F1"/>
<reference evidence="1" key="2">
    <citation type="journal article" date="2015" name="Fish Shellfish Immunol.">
        <title>Early steps in the European eel (Anguilla anguilla)-Vibrio vulnificus interaction in the gills: Role of the RtxA13 toxin.</title>
        <authorList>
            <person name="Callol A."/>
            <person name="Pajuelo D."/>
            <person name="Ebbesson L."/>
            <person name="Teles M."/>
            <person name="MacKenzie S."/>
            <person name="Amaro C."/>
        </authorList>
    </citation>
    <scope>NUCLEOTIDE SEQUENCE</scope>
</reference>
<dbReference type="EMBL" id="GBXM01010097">
    <property type="protein sequence ID" value="JAH98480.1"/>
    <property type="molecule type" value="Transcribed_RNA"/>
</dbReference>
<organism evidence="1">
    <name type="scientific">Anguilla anguilla</name>
    <name type="common">European freshwater eel</name>
    <name type="synonym">Muraena anguilla</name>
    <dbReference type="NCBI Taxonomy" id="7936"/>
    <lineage>
        <taxon>Eukaryota</taxon>
        <taxon>Metazoa</taxon>
        <taxon>Chordata</taxon>
        <taxon>Craniata</taxon>
        <taxon>Vertebrata</taxon>
        <taxon>Euteleostomi</taxon>
        <taxon>Actinopterygii</taxon>
        <taxon>Neopterygii</taxon>
        <taxon>Teleostei</taxon>
        <taxon>Anguilliformes</taxon>
        <taxon>Anguillidae</taxon>
        <taxon>Anguilla</taxon>
    </lineage>
</organism>